<evidence type="ECO:0000256" key="3">
    <source>
        <dbReference type="ARBA" id="ARBA00023163"/>
    </source>
</evidence>
<dbReference type="PRINTS" id="PR00032">
    <property type="entry name" value="HTHARAC"/>
</dbReference>
<dbReference type="RefSeq" id="WP_330975420.1">
    <property type="nucleotide sequence ID" value="NZ_JAZGLY010000008.1"/>
</dbReference>
<dbReference type="InterPro" id="IPR032687">
    <property type="entry name" value="AraC-type_N"/>
</dbReference>
<dbReference type="PANTHER" id="PTHR47894:SF1">
    <property type="entry name" value="HTH-TYPE TRANSCRIPTIONAL REGULATOR VQSM"/>
    <property type="match status" value="1"/>
</dbReference>
<keyword evidence="6" id="KW-1185">Reference proteome</keyword>
<evidence type="ECO:0000259" key="4">
    <source>
        <dbReference type="PROSITE" id="PS01124"/>
    </source>
</evidence>
<proteinExistence type="predicted"/>
<organism evidence="5 6">
    <name type="scientific">Niabella digestorum</name>
    <dbReference type="NCBI Taxonomy" id="3117701"/>
    <lineage>
        <taxon>Bacteria</taxon>
        <taxon>Pseudomonadati</taxon>
        <taxon>Bacteroidota</taxon>
        <taxon>Chitinophagia</taxon>
        <taxon>Chitinophagales</taxon>
        <taxon>Chitinophagaceae</taxon>
        <taxon>Niabella</taxon>
    </lineage>
</organism>
<evidence type="ECO:0000256" key="2">
    <source>
        <dbReference type="ARBA" id="ARBA00023125"/>
    </source>
</evidence>
<dbReference type="InterPro" id="IPR018060">
    <property type="entry name" value="HTH_AraC"/>
</dbReference>
<evidence type="ECO:0000313" key="5">
    <source>
        <dbReference type="EMBL" id="MEE6188016.1"/>
    </source>
</evidence>
<keyword evidence="1" id="KW-0805">Transcription regulation</keyword>
<dbReference type="SUPFAM" id="SSF46689">
    <property type="entry name" value="Homeodomain-like"/>
    <property type="match status" value="1"/>
</dbReference>
<keyword evidence="2" id="KW-0238">DNA-binding</keyword>
<dbReference type="Proteomes" id="UP001357452">
    <property type="component" value="Unassembled WGS sequence"/>
</dbReference>
<dbReference type="Pfam" id="PF12625">
    <property type="entry name" value="Arabinose_bd"/>
    <property type="match status" value="1"/>
</dbReference>
<comment type="caution">
    <text evidence="5">The sequence shown here is derived from an EMBL/GenBank/DDBJ whole genome shotgun (WGS) entry which is preliminary data.</text>
</comment>
<protein>
    <submittedName>
        <fullName evidence="5">Helix-turn-helix domain-containing protein</fullName>
    </submittedName>
</protein>
<keyword evidence="3" id="KW-0804">Transcription</keyword>
<dbReference type="SMART" id="SM00342">
    <property type="entry name" value="HTH_ARAC"/>
    <property type="match status" value="1"/>
</dbReference>
<evidence type="ECO:0000256" key="1">
    <source>
        <dbReference type="ARBA" id="ARBA00023015"/>
    </source>
</evidence>
<evidence type="ECO:0000313" key="6">
    <source>
        <dbReference type="Proteomes" id="UP001357452"/>
    </source>
</evidence>
<dbReference type="PROSITE" id="PS01124">
    <property type="entry name" value="HTH_ARAC_FAMILY_2"/>
    <property type="match status" value="1"/>
</dbReference>
<name>A0ABU7RJ57_9BACT</name>
<dbReference type="Gene3D" id="1.10.10.60">
    <property type="entry name" value="Homeodomain-like"/>
    <property type="match status" value="1"/>
</dbReference>
<accession>A0ABU7RJ57</accession>
<dbReference type="PANTHER" id="PTHR47894">
    <property type="entry name" value="HTH-TYPE TRANSCRIPTIONAL REGULATOR GADX"/>
    <property type="match status" value="1"/>
</dbReference>
<dbReference type="EMBL" id="JAZGLY010000008">
    <property type="protein sequence ID" value="MEE6188016.1"/>
    <property type="molecule type" value="Genomic_DNA"/>
</dbReference>
<dbReference type="InterPro" id="IPR009057">
    <property type="entry name" value="Homeodomain-like_sf"/>
</dbReference>
<dbReference type="Pfam" id="PF12833">
    <property type="entry name" value="HTH_18"/>
    <property type="match status" value="1"/>
</dbReference>
<reference evidence="5 6" key="1">
    <citation type="submission" date="2024-01" db="EMBL/GenBank/DDBJ databases">
        <title>Niabella digestum sp. nov., isolated from waste digestion system.</title>
        <authorList>
            <person name="Zhang L."/>
        </authorList>
    </citation>
    <scope>NUCLEOTIDE SEQUENCE [LARGE SCALE GENOMIC DNA]</scope>
    <source>
        <strain evidence="5 6">A18</strain>
    </source>
</reference>
<dbReference type="InterPro" id="IPR020449">
    <property type="entry name" value="Tscrpt_reg_AraC-type_HTH"/>
</dbReference>
<sequence>MNYRKTFLQALFIFCKDRNMDIDKIASLSSINIHDLNSKSRYKVTNHQMETLWKNIVHFSNDKLTGLHFGAAMQLAALNAVGQIIQTSSTVKEALQHAGTLLHLITDYYTMLIEEQSKTFSVSFIKNKGYEKFPCSMKHIGDFLVTFTLYEMRGLLLTNPEPIKIGIPSFHKDYKAEYEIIFNCRVSKSENYSINFKKEFLATPIITANYEIQTLLLNQIHQLLQPQKLKGSFSRRIFNYLITNSYLYAMSIEAVAGNFNMSVRTLQRKLKEEGISYLVIVEEVRKTLAIHYIENSSSSVKEIAAIIGYSEPSAFVRAFKKWTGITPSAYRT</sequence>
<feature type="domain" description="HTH araC/xylS-type" evidence="4">
    <location>
        <begin position="235"/>
        <end position="332"/>
    </location>
</feature>
<gene>
    <name evidence="5" type="ORF">V2H41_12105</name>
</gene>